<evidence type="ECO:0000256" key="11">
    <source>
        <dbReference type="ARBA" id="ARBA00048366"/>
    </source>
</evidence>
<dbReference type="EMBL" id="JBFSHR010000020">
    <property type="protein sequence ID" value="MEX6429623.1"/>
    <property type="molecule type" value="Genomic_DNA"/>
</dbReference>
<keyword evidence="9" id="KW-0067">ATP-binding</keyword>
<dbReference type="InterPro" id="IPR006070">
    <property type="entry name" value="Sua5-like_dom"/>
</dbReference>
<evidence type="ECO:0000256" key="7">
    <source>
        <dbReference type="ARBA" id="ARBA00022695"/>
    </source>
</evidence>
<feature type="domain" description="YrdC-like" evidence="12">
    <location>
        <begin position="17"/>
        <end position="207"/>
    </location>
</feature>
<dbReference type="RefSeq" id="WP_369084467.1">
    <property type="nucleotide sequence ID" value="NZ_JBFSHR010000020.1"/>
</dbReference>
<name>A0ABV3Y237_9ACTN</name>
<keyword evidence="8" id="KW-0547">Nucleotide-binding</keyword>
<proteinExistence type="inferred from homology"/>
<evidence type="ECO:0000256" key="4">
    <source>
        <dbReference type="ARBA" id="ARBA00022490"/>
    </source>
</evidence>
<evidence type="ECO:0000313" key="14">
    <source>
        <dbReference type="Proteomes" id="UP001560267"/>
    </source>
</evidence>
<dbReference type="PROSITE" id="PS51163">
    <property type="entry name" value="YRDC"/>
    <property type="match status" value="1"/>
</dbReference>
<dbReference type="Gene3D" id="3.90.870.10">
    <property type="entry name" value="DHBP synthase"/>
    <property type="match status" value="1"/>
</dbReference>
<keyword evidence="14" id="KW-1185">Reference proteome</keyword>
<evidence type="ECO:0000256" key="5">
    <source>
        <dbReference type="ARBA" id="ARBA00022679"/>
    </source>
</evidence>
<reference evidence="13 14" key="1">
    <citation type="submission" date="2024-07" db="EMBL/GenBank/DDBJ databases">
        <title>Draft Genome Sequence of Ferrimicrobium acidiphilum Strain YE2023, Isolated from a Pulp of Bioleach Reactor.</title>
        <authorList>
            <person name="Elkina Y.A."/>
            <person name="Bulaeva A.G."/>
            <person name="Beletsky A.V."/>
            <person name="Mardanov A.V."/>
        </authorList>
    </citation>
    <scope>NUCLEOTIDE SEQUENCE [LARGE SCALE GENOMIC DNA]</scope>
    <source>
        <strain evidence="13 14">YE2023</strain>
    </source>
</reference>
<dbReference type="SUPFAM" id="SSF55821">
    <property type="entry name" value="YrdC/RibB"/>
    <property type="match status" value="1"/>
</dbReference>
<evidence type="ECO:0000259" key="12">
    <source>
        <dbReference type="PROSITE" id="PS51163"/>
    </source>
</evidence>
<evidence type="ECO:0000256" key="2">
    <source>
        <dbReference type="ARBA" id="ARBA00007663"/>
    </source>
</evidence>
<dbReference type="InterPro" id="IPR050156">
    <property type="entry name" value="TC-AMP_synthase_SUA5"/>
</dbReference>
<dbReference type="Proteomes" id="UP001560267">
    <property type="component" value="Unassembled WGS sequence"/>
</dbReference>
<dbReference type="PANTHER" id="PTHR17490:SF16">
    <property type="entry name" value="THREONYLCARBAMOYL-AMP SYNTHASE"/>
    <property type="match status" value="1"/>
</dbReference>
<keyword evidence="6" id="KW-0819">tRNA processing</keyword>
<comment type="caution">
    <text evidence="13">The sequence shown here is derived from an EMBL/GenBank/DDBJ whole genome shotgun (WGS) entry which is preliminary data.</text>
</comment>
<sequence length="226" mass="24333">MRIFDLRTGRSFDRSERAAIDWARSELREGHGIICPTDTVFGLIADARDPEAVANIARLKGREASTPPPVLVESVTAAQALAGGAGAPLLAKVSDLWPCPLSVVVDVEDPLGRIINPDRATVALRVPAIGWLRQLSQDLPLAASSANRHGRPTPVEVTEVIAEFIDFLDEQDPWLTLALDLGVAGSIASTVLDLTQQPPRVLRHGAVTCELLRRYLTDLECIHGGS</sequence>
<accession>A0ABV3Y237</accession>
<dbReference type="GO" id="GO:0061710">
    <property type="term" value="F:L-threonylcarbamoyladenylate synthase"/>
    <property type="evidence" value="ECO:0007669"/>
    <property type="project" value="UniProtKB-EC"/>
</dbReference>
<evidence type="ECO:0000256" key="1">
    <source>
        <dbReference type="ARBA" id="ARBA00004496"/>
    </source>
</evidence>
<keyword evidence="4" id="KW-0963">Cytoplasm</keyword>
<keyword evidence="7 13" id="KW-0548">Nucleotidyltransferase</keyword>
<keyword evidence="5 13" id="KW-0808">Transferase</keyword>
<evidence type="ECO:0000256" key="6">
    <source>
        <dbReference type="ARBA" id="ARBA00022694"/>
    </source>
</evidence>
<organism evidence="13 14">
    <name type="scientific">Ferrimicrobium acidiphilum</name>
    <dbReference type="NCBI Taxonomy" id="121039"/>
    <lineage>
        <taxon>Bacteria</taxon>
        <taxon>Bacillati</taxon>
        <taxon>Actinomycetota</taxon>
        <taxon>Acidimicrobiia</taxon>
        <taxon>Acidimicrobiales</taxon>
        <taxon>Acidimicrobiaceae</taxon>
        <taxon>Ferrimicrobium</taxon>
    </lineage>
</organism>
<evidence type="ECO:0000256" key="3">
    <source>
        <dbReference type="ARBA" id="ARBA00012584"/>
    </source>
</evidence>
<dbReference type="EC" id="2.7.7.87" evidence="3"/>
<protein>
    <recommendedName>
        <fullName evidence="10">L-threonylcarbamoyladenylate synthase</fullName>
        <ecNumber evidence="3">2.7.7.87</ecNumber>
    </recommendedName>
    <alternativeName>
        <fullName evidence="10">L-threonylcarbamoyladenylate synthase</fullName>
    </alternativeName>
</protein>
<comment type="subcellular location">
    <subcellularLocation>
        <location evidence="1">Cytoplasm</location>
    </subcellularLocation>
</comment>
<dbReference type="Pfam" id="PF01300">
    <property type="entry name" value="Sua5_yciO_yrdC"/>
    <property type="match status" value="1"/>
</dbReference>
<evidence type="ECO:0000313" key="13">
    <source>
        <dbReference type="EMBL" id="MEX6429623.1"/>
    </source>
</evidence>
<gene>
    <name evidence="13" type="ORF">AB6A68_07190</name>
</gene>
<dbReference type="InterPro" id="IPR017945">
    <property type="entry name" value="DHBP_synth_RibB-like_a/b_dom"/>
</dbReference>
<comment type="similarity">
    <text evidence="2">Belongs to the SUA5 family.</text>
</comment>
<dbReference type="PANTHER" id="PTHR17490">
    <property type="entry name" value="SUA5"/>
    <property type="match status" value="1"/>
</dbReference>
<evidence type="ECO:0000256" key="10">
    <source>
        <dbReference type="ARBA" id="ARBA00029774"/>
    </source>
</evidence>
<comment type="catalytic activity">
    <reaction evidence="11">
        <text>L-threonine + hydrogencarbonate + ATP = L-threonylcarbamoyladenylate + diphosphate + H2O</text>
        <dbReference type="Rhea" id="RHEA:36407"/>
        <dbReference type="ChEBI" id="CHEBI:15377"/>
        <dbReference type="ChEBI" id="CHEBI:17544"/>
        <dbReference type="ChEBI" id="CHEBI:30616"/>
        <dbReference type="ChEBI" id="CHEBI:33019"/>
        <dbReference type="ChEBI" id="CHEBI:57926"/>
        <dbReference type="ChEBI" id="CHEBI:73682"/>
        <dbReference type="EC" id="2.7.7.87"/>
    </reaction>
</comment>
<evidence type="ECO:0000256" key="9">
    <source>
        <dbReference type="ARBA" id="ARBA00022840"/>
    </source>
</evidence>
<evidence type="ECO:0000256" key="8">
    <source>
        <dbReference type="ARBA" id="ARBA00022741"/>
    </source>
</evidence>